<name>A0A067PRU1_9AGAM</name>
<evidence type="ECO:0000313" key="3">
    <source>
        <dbReference type="Proteomes" id="UP000027265"/>
    </source>
</evidence>
<protein>
    <submittedName>
        <fullName evidence="2">Uncharacterized protein</fullName>
    </submittedName>
</protein>
<dbReference type="EMBL" id="KL197730">
    <property type="protein sequence ID" value="KDQ54022.1"/>
    <property type="molecule type" value="Genomic_DNA"/>
</dbReference>
<gene>
    <name evidence="2" type="ORF">JAAARDRAFT_49398</name>
</gene>
<feature type="region of interest" description="Disordered" evidence="1">
    <location>
        <begin position="354"/>
        <end position="517"/>
    </location>
</feature>
<feature type="compositionally biased region" description="Low complexity" evidence="1">
    <location>
        <begin position="426"/>
        <end position="435"/>
    </location>
</feature>
<feature type="compositionally biased region" description="Pro residues" evidence="1">
    <location>
        <begin position="32"/>
        <end position="50"/>
    </location>
</feature>
<feature type="compositionally biased region" description="Low complexity" evidence="1">
    <location>
        <begin position="948"/>
        <end position="988"/>
    </location>
</feature>
<organism evidence="2 3">
    <name type="scientific">Jaapia argillacea MUCL 33604</name>
    <dbReference type="NCBI Taxonomy" id="933084"/>
    <lineage>
        <taxon>Eukaryota</taxon>
        <taxon>Fungi</taxon>
        <taxon>Dikarya</taxon>
        <taxon>Basidiomycota</taxon>
        <taxon>Agaricomycotina</taxon>
        <taxon>Agaricomycetes</taxon>
        <taxon>Agaricomycetidae</taxon>
        <taxon>Jaapiales</taxon>
        <taxon>Jaapiaceae</taxon>
        <taxon>Jaapia</taxon>
    </lineage>
</organism>
<feature type="compositionally biased region" description="Polar residues" evidence="1">
    <location>
        <begin position="52"/>
        <end position="65"/>
    </location>
</feature>
<feature type="compositionally biased region" description="Low complexity" evidence="1">
    <location>
        <begin position="392"/>
        <end position="403"/>
    </location>
</feature>
<feature type="compositionally biased region" description="Low complexity" evidence="1">
    <location>
        <begin position="1"/>
        <end position="11"/>
    </location>
</feature>
<keyword evidence="3" id="KW-1185">Reference proteome</keyword>
<dbReference type="STRING" id="933084.A0A067PRU1"/>
<feature type="compositionally biased region" description="Basic and acidic residues" evidence="1">
    <location>
        <begin position="874"/>
        <end position="892"/>
    </location>
</feature>
<feature type="compositionally biased region" description="Polar residues" evidence="1">
    <location>
        <begin position="144"/>
        <end position="153"/>
    </location>
</feature>
<feature type="compositionally biased region" description="Polar residues" evidence="1">
    <location>
        <begin position="827"/>
        <end position="836"/>
    </location>
</feature>
<feature type="compositionally biased region" description="Polar residues" evidence="1">
    <location>
        <begin position="779"/>
        <end position="801"/>
    </location>
</feature>
<feature type="compositionally biased region" description="Low complexity" evidence="1">
    <location>
        <begin position="116"/>
        <end position="143"/>
    </location>
</feature>
<feature type="compositionally biased region" description="Low complexity" evidence="1">
    <location>
        <begin position="505"/>
        <end position="517"/>
    </location>
</feature>
<feature type="compositionally biased region" description="Pro residues" evidence="1">
    <location>
        <begin position="1104"/>
        <end position="1118"/>
    </location>
</feature>
<feature type="compositionally biased region" description="Basic and acidic residues" evidence="1">
    <location>
        <begin position="451"/>
        <end position="463"/>
    </location>
</feature>
<dbReference type="Proteomes" id="UP000027265">
    <property type="component" value="Unassembled WGS sequence"/>
</dbReference>
<feature type="compositionally biased region" description="Polar residues" evidence="1">
    <location>
        <begin position="1039"/>
        <end position="1055"/>
    </location>
</feature>
<feature type="compositionally biased region" description="Low complexity" evidence="1">
    <location>
        <begin position="1142"/>
        <end position="1157"/>
    </location>
</feature>
<feature type="region of interest" description="Disordered" evidence="1">
    <location>
        <begin position="314"/>
        <end position="334"/>
    </location>
</feature>
<feature type="compositionally biased region" description="Low complexity" evidence="1">
    <location>
        <begin position="737"/>
        <end position="747"/>
    </location>
</feature>
<feature type="compositionally biased region" description="Basic and acidic residues" evidence="1">
    <location>
        <begin position="314"/>
        <end position="326"/>
    </location>
</feature>
<feature type="compositionally biased region" description="Basic and acidic residues" evidence="1">
    <location>
        <begin position="683"/>
        <end position="692"/>
    </location>
</feature>
<feature type="compositionally biased region" description="Polar residues" evidence="1">
    <location>
        <begin position="754"/>
        <end position="764"/>
    </location>
</feature>
<feature type="region of interest" description="Disordered" evidence="1">
    <location>
        <begin position="680"/>
        <end position="1176"/>
    </location>
</feature>
<feature type="compositionally biased region" description="Polar residues" evidence="1">
    <location>
        <begin position="893"/>
        <end position="903"/>
    </location>
</feature>
<reference evidence="3" key="1">
    <citation type="journal article" date="2014" name="Proc. Natl. Acad. Sci. U.S.A.">
        <title>Extensive sampling of basidiomycete genomes demonstrates inadequacy of the white-rot/brown-rot paradigm for wood decay fungi.</title>
        <authorList>
            <person name="Riley R."/>
            <person name="Salamov A.A."/>
            <person name="Brown D.W."/>
            <person name="Nagy L.G."/>
            <person name="Floudas D."/>
            <person name="Held B.W."/>
            <person name="Levasseur A."/>
            <person name="Lombard V."/>
            <person name="Morin E."/>
            <person name="Otillar R."/>
            <person name="Lindquist E.A."/>
            <person name="Sun H."/>
            <person name="LaButti K.M."/>
            <person name="Schmutz J."/>
            <person name="Jabbour D."/>
            <person name="Luo H."/>
            <person name="Baker S.E."/>
            <person name="Pisabarro A.G."/>
            <person name="Walton J.D."/>
            <person name="Blanchette R.A."/>
            <person name="Henrissat B."/>
            <person name="Martin F."/>
            <person name="Cullen D."/>
            <person name="Hibbett D.S."/>
            <person name="Grigoriev I.V."/>
        </authorList>
    </citation>
    <scope>NUCLEOTIDE SEQUENCE [LARGE SCALE GENOMIC DNA]</scope>
    <source>
        <strain evidence="3">MUCL 33604</strain>
    </source>
</reference>
<evidence type="ECO:0000256" key="1">
    <source>
        <dbReference type="SAM" id="MobiDB-lite"/>
    </source>
</evidence>
<sequence length="1176" mass="121546">MSTTSITTGSPPTSPPRRHKRAPVPLLLSSFPTPPTFIPNSPLPTTPLPPSGSQTITFPSVSSIATPLVMPPTPSTPNPPPSRPPSLPLPPVPGPSPISEQETLAFMSNRSRRASKISTTSSIYSTLSSTSASRRDSVASSASNRPTSPSISASFARRESVASFRSFASSNTTGSLPIPHHHPHPRSPRDRSPKSPILHPVTNAISISEEDVEEITRASMAMDSSEESLELLMAGDEGGIDKALGALKGAVSTSPLMPSVLHRAKGTQDGSLSSISMKDLPVSDVEADEPPPRQSGPSIDQSAEAALIHLQMRAERSKSDRHKDRLAASVSSAASTALGVPRVRSDAVGEGTVAAGSLGSGAVESGAVRPDAVGSDRAPGGVSVNGVANGTAALASSSKSRASPPLPTSRPSPTEPKKSSLNVPPSRSSHLTSSSKRPHQVAVPVPAARSDSPDIKDILEKTPKPRRKASSSNLTGSGSGTPGERSRSVSRVRKARGSDGALVSGSGMANGAMVNGMGRRKSEGSVLIGGHSHEEAYATDAMLPGPDESFEDYGVVVKGKLSGLNSINGSRFGSVNGHTAVKGGLDVESLSKALDGFSFGDGASVGALSDCGTGVESGSGSDSEIDIHTPLPHLMLRDGLLSPNSKLLPGMTRTPSPMMTPDGRPGSVFSTMTTASVMTKSGIFKDERDTQRRRVRHRDGRLLKGGLGLTTGLGWSDSEDEDAPSPLTRRLSSMALSRQSSNSSVRSAPHPLSRSYSGPVSASTAIIDDKKRTKPRSSLPPTSWQHRTSNPTSNSHTTGADSRSHSRKNSANSNWSVGALSIPENGTVESWNTTGSFAIPSEKTKGRTSVTSDVGSRRPSESGSYRGAPSSEAGGKRRTSDSASVRREREESNSTLTPSTASTVGMPLTPIDSSDHGLAYPNGSLGKGKEREKALPALPTPKKMQSNASLKSSVAVSRSSGGSGIPSGLSAGSIPRPRTISSSSATSSVAGMHGHGQANGTMGLPGSSFIAQPPPTPALPSPSFYRSPSTPRPLHLAQAHSQPGDTPQKSATGTGSVLGYNRNIHNQQKERMRSSSTPKPILSSTSSLPSLSRPTSSMDSPAKFAPPPSPVPPLPSPRPKPRTGAGMVYRTSSHPGSGPATGGSRLRMPSSMGMMGPPASPRRTHTDPNAGIGIAL</sequence>
<feature type="compositionally biased region" description="Polar residues" evidence="1">
    <location>
        <begin position="98"/>
        <end position="109"/>
    </location>
</feature>
<dbReference type="HOGENOM" id="CLU_011048_0_0_1"/>
<feature type="compositionally biased region" description="Pro residues" evidence="1">
    <location>
        <begin position="69"/>
        <end position="96"/>
    </location>
</feature>
<dbReference type="InParanoid" id="A0A067PRU1"/>
<feature type="compositionally biased region" description="Pro residues" evidence="1">
    <location>
        <begin position="404"/>
        <end position="414"/>
    </location>
</feature>
<dbReference type="OrthoDB" id="3064136at2759"/>
<feature type="compositionally biased region" description="Low complexity" evidence="1">
    <location>
        <begin position="1074"/>
        <end position="1103"/>
    </location>
</feature>
<dbReference type="AlphaFoldDB" id="A0A067PRU1"/>
<feature type="region of interest" description="Disordered" evidence="1">
    <location>
        <begin position="1"/>
        <end position="202"/>
    </location>
</feature>
<accession>A0A067PRU1</accession>
<proteinExistence type="predicted"/>
<evidence type="ECO:0000313" key="2">
    <source>
        <dbReference type="EMBL" id="KDQ54022.1"/>
    </source>
</evidence>